<feature type="region of interest" description="Disordered" evidence="2">
    <location>
        <begin position="441"/>
        <end position="461"/>
    </location>
</feature>
<organism evidence="3 4">
    <name type="scientific">Streptomyces oryzae</name>
    <dbReference type="NCBI Taxonomy" id="1434886"/>
    <lineage>
        <taxon>Bacteria</taxon>
        <taxon>Bacillati</taxon>
        <taxon>Actinomycetota</taxon>
        <taxon>Actinomycetes</taxon>
        <taxon>Kitasatosporales</taxon>
        <taxon>Streptomycetaceae</taxon>
        <taxon>Streptomyces</taxon>
    </lineage>
</organism>
<keyword evidence="4" id="KW-1185">Reference proteome</keyword>
<sequence length="779" mass="85937">MSAAPELDYTTVRDVNLTPLREAVREWTKLPQKFRDVHTTFDRTVTKPLSTHQSGWHGEAKDAAFKKFTGIQEQLLEASRQAQKLGTVMSEALKKIQDAKDELKRIEAAVHEKPKQEGAKNYLKLNEKDGVVYIDPPADEDTPGLHKAYHETLADYNRRIREAIASASDADHDLKTALLLDPAGKGFNDDVYGHLADVDKETKRDLDAAVKLAGDEDIKKDPKALSQLNGLLAKNARNPDFAEQFATRMGAKGTLEFWYKAAQPEYDDDAWLTPKKRPEAVEKQLAALQDNLGTTLALASHSDSPEMTQWKKDVLDLGYQRMGPNRTGYDSQPPYGFQVMSNLMRTGKWESQFLHDYGEKLVKTDKEPFIGPAGEEKEQTHRKWLSNGRMPNNFLNFGPGNDQGTDPFTGYLEALGHNGEASTDFFKNDENFDYLTRERTWMQDGEPTGDGPDKGATGPREALGHALTSATTGHDWDAPLAHPPSHTKDQAHIMSELIKGVSSKDDHIELAPGMHDSLGRAASEYTPDFFRAMKDGSGDAKLFPMHGNQADMSHIDATRFLVELGQDPDAHAALTQAQKLYTAETLEHHLAGDLPAGQKYDASPKETVQEILRASGETSGTLAIGRQEAVIGPAVVRDAEFESATLSARLWGNAGFATAVIPATVKWMSPVGGALLGTIVTGAESAAAYDIDAQISRSESIDKADIAAQIYDRAQQRDVQQNEKILETIQKYDHVNTSKTWAELYSEEGFDQAVTRVGRTAPYLDSIDQVKSLPVERPG</sequence>
<dbReference type="InterPro" id="IPR038332">
    <property type="entry name" value="PPE_sf"/>
</dbReference>
<dbReference type="Gene3D" id="1.20.1260.20">
    <property type="entry name" value="PPE superfamily"/>
    <property type="match status" value="1"/>
</dbReference>
<gene>
    <name evidence="3" type="ORF">ITI46_29715</name>
</gene>
<keyword evidence="1" id="KW-0175">Coiled coil</keyword>
<protein>
    <recommendedName>
        <fullName evidence="5">AG2 protein</fullName>
    </recommendedName>
</protein>
<name>A0ABS3XK59_9ACTN</name>
<feature type="coiled-coil region" evidence="1">
    <location>
        <begin position="82"/>
        <end position="109"/>
    </location>
</feature>
<dbReference type="RefSeq" id="WP_209243016.1">
    <property type="nucleotide sequence ID" value="NZ_JADKMA010000219.1"/>
</dbReference>
<accession>A0ABS3XK59</accession>
<evidence type="ECO:0000256" key="1">
    <source>
        <dbReference type="SAM" id="Coils"/>
    </source>
</evidence>
<dbReference type="EMBL" id="JADKMA010000219">
    <property type="protein sequence ID" value="MBO8195795.1"/>
    <property type="molecule type" value="Genomic_DNA"/>
</dbReference>
<evidence type="ECO:0008006" key="5">
    <source>
        <dbReference type="Google" id="ProtNLM"/>
    </source>
</evidence>
<comment type="caution">
    <text evidence="3">The sequence shown here is derived from an EMBL/GenBank/DDBJ whole genome shotgun (WGS) entry which is preliminary data.</text>
</comment>
<reference evidence="3 4" key="1">
    <citation type="submission" date="2020-11" db="EMBL/GenBank/DDBJ databases">
        <title>Streptomyces spirodelae sp. nov., isolated from duckweed.</title>
        <authorList>
            <person name="Saimee Y."/>
            <person name="Duangmal K."/>
        </authorList>
    </citation>
    <scope>NUCLEOTIDE SEQUENCE [LARGE SCALE GENOMIC DNA]</scope>
    <source>
        <strain evidence="3 4">S16-07</strain>
    </source>
</reference>
<evidence type="ECO:0000256" key="2">
    <source>
        <dbReference type="SAM" id="MobiDB-lite"/>
    </source>
</evidence>
<proteinExistence type="predicted"/>
<dbReference type="Proteomes" id="UP001519064">
    <property type="component" value="Unassembled WGS sequence"/>
</dbReference>
<evidence type="ECO:0000313" key="3">
    <source>
        <dbReference type="EMBL" id="MBO8195795.1"/>
    </source>
</evidence>
<evidence type="ECO:0000313" key="4">
    <source>
        <dbReference type="Proteomes" id="UP001519064"/>
    </source>
</evidence>